<comment type="caution">
    <text evidence="2">The sequence shown here is derived from an EMBL/GenBank/DDBJ whole genome shotgun (WGS) entry which is preliminary data.</text>
</comment>
<keyword evidence="3" id="KW-1185">Reference proteome</keyword>
<dbReference type="AlphaFoldDB" id="A0A4Z2J083"/>
<sequence>MSRGEEPGCLEELAMGREKGRPHRRFTAERTVCLRRSANPVSHFADYAHFPDRTGDTPQGEAPRSGVFTRLPCLNNDVAAVNRGARYSPRSFLVRGLPPLWLRLLSLMTRVKDRRALPE</sequence>
<evidence type="ECO:0000313" key="2">
    <source>
        <dbReference type="EMBL" id="TNN83088.1"/>
    </source>
</evidence>
<evidence type="ECO:0000313" key="3">
    <source>
        <dbReference type="Proteomes" id="UP000314294"/>
    </source>
</evidence>
<proteinExistence type="predicted"/>
<organism evidence="2 3">
    <name type="scientific">Liparis tanakae</name>
    <name type="common">Tanaka's snailfish</name>
    <dbReference type="NCBI Taxonomy" id="230148"/>
    <lineage>
        <taxon>Eukaryota</taxon>
        <taxon>Metazoa</taxon>
        <taxon>Chordata</taxon>
        <taxon>Craniata</taxon>
        <taxon>Vertebrata</taxon>
        <taxon>Euteleostomi</taxon>
        <taxon>Actinopterygii</taxon>
        <taxon>Neopterygii</taxon>
        <taxon>Teleostei</taxon>
        <taxon>Neoteleostei</taxon>
        <taxon>Acanthomorphata</taxon>
        <taxon>Eupercaria</taxon>
        <taxon>Perciformes</taxon>
        <taxon>Cottioidei</taxon>
        <taxon>Cottales</taxon>
        <taxon>Liparidae</taxon>
        <taxon>Liparis</taxon>
    </lineage>
</organism>
<reference evidence="2 3" key="1">
    <citation type="submission" date="2019-03" db="EMBL/GenBank/DDBJ databases">
        <title>First draft genome of Liparis tanakae, snailfish: a comprehensive survey of snailfish specific genes.</title>
        <authorList>
            <person name="Kim W."/>
            <person name="Song I."/>
            <person name="Jeong J.-H."/>
            <person name="Kim D."/>
            <person name="Kim S."/>
            <person name="Ryu S."/>
            <person name="Song J.Y."/>
            <person name="Lee S.K."/>
        </authorList>
    </citation>
    <scope>NUCLEOTIDE SEQUENCE [LARGE SCALE GENOMIC DNA]</scope>
    <source>
        <tissue evidence="2">Muscle</tissue>
    </source>
</reference>
<evidence type="ECO:0000256" key="1">
    <source>
        <dbReference type="SAM" id="MobiDB-lite"/>
    </source>
</evidence>
<accession>A0A4Z2J083</accession>
<feature type="region of interest" description="Disordered" evidence="1">
    <location>
        <begin position="1"/>
        <end position="23"/>
    </location>
</feature>
<gene>
    <name evidence="2" type="ORF">EYF80_006695</name>
</gene>
<name>A0A4Z2J083_9TELE</name>
<dbReference type="Proteomes" id="UP000314294">
    <property type="component" value="Unassembled WGS sequence"/>
</dbReference>
<dbReference type="EMBL" id="SRLO01000035">
    <property type="protein sequence ID" value="TNN83088.1"/>
    <property type="molecule type" value="Genomic_DNA"/>
</dbReference>
<protein>
    <submittedName>
        <fullName evidence="2">Uncharacterized protein</fullName>
    </submittedName>
</protein>